<dbReference type="PANTHER" id="PTHR42709">
    <property type="entry name" value="ALKALINE PHOSPHATASE LIKE PROTEIN"/>
    <property type="match status" value="1"/>
</dbReference>
<dbReference type="RefSeq" id="WP_066605222.1">
    <property type="nucleotide sequence ID" value="NZ_CP014230.1"/>
</dbReference>
<keyword evidence="1" id="KW-0472">Membrane</keyword>
<dbReference type="AlphaFoldDB" id="A0A0X8JQ56"/>
<feature type="transmembrane region" description="Helical" evidence="1">
    <location>
        <begin position="187"/>
        <end position="208"/>
    </location>
</feature>
<dbReference type="InterPro" id="IPR032816">
    <property type="entry name" value="VTT_dom"/>
</dbReference>
<feature type="transmembrane region" description="Helical" evidence="1">
    <location>
        <begin position="71"/>
        <end position="94"/>
    </location>
</feature>
<keyword evidence="4" id="KW-1185">Reference proteome</keyword>
<evidence type="ECO:0000313" key="3">
    <source>
        <dbReference type="EMBL" id="AMD92874.1"/>
    </source>
</evidence>
<organism evidence="3 4">
    <name type="scientific">Desulfomicrobium orale DSM 12838</name>
    <dbReference type="NCBI Taxonomy" id="888061"/>
    <lineage>
        <taxon>Bacteria</taxon>
        <taxon>Pseudomonadati</taxon>
        <taxon>Thermodesulfobacteriota</taxon>
        <taxon>Desulfovibrionia</taxon>
        <taxon>Desulfovibrionales</taxon>
        <taxon>Desulfomicrobiaceae</taxon>
        <taxon>Desulfomicrobium</taxon>
    </lineage>
</organism>
<dbReference type="EMBL" id="CP014230">
    <property type="protein sequence ID" value="AMD92874.1"/>
    <property type="molecule type" value="Genomic_DNA"/>
</dbReference>
<dbReference type="PANTHER" id="PTHR42709:SF11">
    <property type="entry name" value="DEDA FAMILY PROTEIN"/>
    <property type="match status" value="1"/>
</dbReference>
<dbReference type="OrthoDB" id="9810270at2"/>
<dbReference type="Proteomes" id="UP000063964">
    <property type="component" value="Chromosome"/>
</dbReference>
<keyword evidence="1" id="KW-1133">Transmembrane helix</keyword>
<feature type="domain" description="VTT" evidence="2">
    <location>
        <begin position="51"/>
        <end position="172"/>
    </location>
</feature>
<evidence type="ECO:0000256" key="1">
    <source>
        <dbReference type="SAM" id="Phobius"/>
    </source>
</evidence>
<evidence type="ECO:0000259" key="2">
    <source>
        <dbReference type="Pfam" id="PF09335"/>
    </source>
</evidence>
<sequence length="209" mass="23010">MTEHSPQTATGNISRNPLRRLYDWTLHWAATPYALPALAVLSFAESSFFPVPPDVLLIALCFSTPDRWLRLALWCTVASVAGGLLGYAIGWGLWDTVGQPLVHFYQGEQVVESVRIWYQEYGFWGVLAAALTPIPYKVFTIASGLMRFDLAPFVLASVLGRGGRFFLVAGLIRLCGARIRPFLEKHFELAVSALLALGILGFAVVALLK</sequence>
<feature type="transmembrane region" description="Helical" evidence="1">
    <location>
        <begin position="153"/>
        <end position="175"/>
    </location>
</feature>
<keyword evidence="1" id="KW-0812">Transmembrane</keyword>
<dbReference type="KEGG" id="doa:AXF15_07005"/>
<dbReference type="Pfam" id="PF09335">
    <property type="entry name" value="VTT_dom"/>
    <property type="match status" value="1"/>
</dbReference>
<reference evidence="4" key="1">
    <citation type="submission" date="2016-02" db="EMBL/GenBank/DDBJ databases">
        <authorList>
            <person name="Holder M.E."/>
            <person name="Ajami N.J."/>
            <person name="Petrosino J.F."/>
        </authorList>
    </citation>
    <scope>NUCLEOTIDE SEQUENCE [LARGE SCALE GENOMIC DNA]</scope>
    <source>
        <strain evidence="4">DSM 12838</strain>
    </source>
</reference>
<dbReference type="InterPro" id="IPR051311">
    <property type="entry name" value="DedA_domain"/>
</dbReference>
<proteinExistence type="predicted"/>
<gene>
    <name evidence="3" type="ORF">AXF15_07005</name>
</gene>
<dbReference type="GO" id="GO:0005886">
    <property type="term" value="C:plasma membrane"/>
    <property type="evidence" value="ECO:0007669"/>
    <property type="project" value="TreeGrafter"/>
</dbReference>
<name>A0A0X8JQ56_9BACT</name>
<dbReference type="STRING" id="888061.AXF15_07005"/>
<accession>A0A0X8JQ56</accession>
<protein>
    <submittedName>
        <fullName evidence="3">Cytochrome B</fullName>
    </submittedName>
</protein>
<evidence type="ECO:0000313" key="4">
    <source>
        <dbReference type="Proteomes" id="UP000063964"/>
    </source>
</evidence>